<dbReference type="InterPro" id="IPR012337">
    <property type="entry name" value="RNaseH-like_sf"/>
</dbReference>
<dbReference type="GO" id="GO:0015074">
    <property type="term" value="P:DNA integration"/>
    <property type="evidence" value="ECO:0007669"/>
    <property type="project" value="InterPro"/>
</dbReference>
<dbReference type="Proteomes" id="UP000765509">
    <property type="component" value="Unassembled WGS sequence"/>
</dbReference>
<proteinExistence type="predicted"/>
<evidence type="ECO:0000313" key="4">
    <source>
        <dbReference type="Proteomes" id="UP000765509"/>
    </source>
</evidence>
<dbReference type="OrthoDB" id="2273864at2759"/>
<dbReference type="AlphaFoldDB" id="A0A9Q3CJB1"/>
<accession>A0A9Q3CJB1</accession>
<comment type="caution">
    <text evidence="3">The sequence shown here is derived from an EMBL/GenBank/DDBJ whole genome shotgun (WGS) entry which is preliminary data.</text>
</comment>
<dbReference type="EMBL" id="AVOT02007993">
    <property type="protein sequence ID" value="MBW0485074.1"/>
    <property type="molecule type" value="Genomic_DNA"/>
</dbReference>
<dbReference type="GO" id="GO:0005634">
    <property type="term" value="C:nucleus"/>
    <property type="evidence" value="ECO:0007669"/>
    <property type="project" value="UniProtKB-ARBA"/>
</dbReference>
<keyword evidence="4" id="KW-1185">Reference proteome</keyword>
<evidence type="ECO:0000256" key="1">
    <source>
        <dbReference type="ARBA" id="ARBA00022884"/>
    </source>
</evidence>
<evidence type="ECO:0000313" key="3">
    <source>
        <dbReference type="EMBL" id="MBW0485074.1"/>
    </source>
</evidence>
<sequence length="148" mass="17299">MHILLLWTDVEKPIFLPCHEDYTAMDTSILIWNRIISHTHLFKHIISNRGPKFTSGLWTNLNKIFGAELSFSKYYHPQTDRLAEKIIQTLEDMIRRFCAYGLELKDSNVFTHDWCTLIPVLEYTYKTSIHASTGNTPAMLEKGWNPKL</sequence>
<dbReference type="InterPro" id="IPR050951">
    <property type="entry name" value="Retrovirus_Pol_polyprotein"/>
</dbReference>
<keyword evidence="1" id="KW-0694">RNA-binding</keyword>
<organism evidence="3 4">
    <name type="scientific">Austropuccinia psidii MF-1</name>
    <dbReference type="NCBI Taxonomy" id="1389203"/>
    <lineage>
        <taxon>Eukaryota</taxon>
        <taxon>Fungi</taxon>
        <taxon>Dikarya</taxon>
        <taxon>Basidiomycota</taxon>
        <taxon>Pucciniomycotina</taxon>
        <taxon>Pucciniomycetes</taxon>
        <taxon>Pucciniales</taxon>
        <taxon>Sphaerophragmiaceae</taxon>
        <taxon>Austropuccinia</taxon>
    </lineage>
</organism>
<dbReference type="GO" id="GO:0003723">
    <property type="term" value="F:RNA binding"/>
    <property type="evidence" value="ECO:0007669"/>
    <property type="project" value="UniProtKB-KW"/>
</dbReference>
<name>A0A9Q3CJB1_9BASI</name>
<gene>
    <name evidence="3" type="ORF">O181_024789</name>
</gene>
<dbReference type="InterPro" id="IPR036397">
    <property type="entry name" value="RNaseH_sf"/>
</dbReference>
<evidence type="ECO:0000259" key="2">
    <source>
        <dbReference type="PROSITE" id="PS50994"/>
    </source>
</evidence>
<feature type="domain" description="Integrase catalytic" evidence="2">
    <location>
        <begin position="1"/>
        <end position="145"/>
    </location>
</feature>
<dbReference type="PANTHER" id="PTHR37984">
    <property type="entry name" value="PROTEIN CBG26694"/>
    <property type="match status" value="1"/>
</dbReference>
<dbReference type="SUPFAM" id="SSF53098">
    <property type="entry name" value="Ribonuclease H-like"/>
    <property type="match status" value="1"/>
</dbReference>
<protein>
    <recommendedName>
        <fullName evidence="2">Integrase catalytic domain-containing protein</fullName>
    </recommendedName>
</protein>
<dbReference type="Gene3D" id="3.30.420.10">
    <property type="entry name" value="Ribonuclease H-like superfamily/Ribonuclease H"/>
    <property type="match status" value="1"/>
</dbReference>
<reference evidence="3" key="1">
    <citation type="submission" date="2021-03" db="EMBL/GenBank/DDBJ databases">
        <title>Draft genome sequence of rust myrtle Austropuccinia psidii MF-1, a brazilian biotype.</title>
        <authorList>
            <person name="Quecine M.C."/>
            <person name="Pachon D.M.R."/>
            <person name="Bonatelli M.L."/>
            <person name="Correr F.H."/>
            <person name="Franceschini L.M."/>
            <person name="Leite T.F."/>
            <person name="Margarido G.R.A."/>
            <person name="Almeida C.A."/>
            <person name="Ferrarezi J.A."/>
            <person name="Labate C.A."/>
        </authorList>
    </citation>
    <scope>NUCLEOTIDE SEQUENCE</scope>
    <source>
        <strain evidence="3">MF-1</strain>
    </source>
</reference>
<dbReference type="PROSITE" id="PS50994">
    <property type="entry name" value="INTEGRASE"/>
    <property type="match status" value="1"/>
</dbReference>
<dbReference type="PANTHER" id="PTHR37984:SF15">
    <property type="entry name" value="INTEGRASE CATALYTIC DOMAIN-CONTAINING PROTEIN"/>
    <property type="match status" value="1"/>
</dbReference>
<dbReference type="InterPro" id="IPR001584">
    <property type="entry name" value="Integrase_cat-core"/>
</dbReference>